<evidence type="ECO:0000313" key="1">
    <source>
        <dbReference type="EMBL" id="GIQ88737.1"/>
    </source>
</evidence>
<dbReference type="CDD" id="cd06561">
    <property type="entry name" value="AlkD_like"/>
    <property type="match status" value="1"/>
</dbReference>
<dbReference type="Gene3D" id="1.25.10.90">
    <property type="match status" value="1"/>
</dbReference>
<sequence>MLSTLKPTRRPGEYGEGDTFIGVRIPKIRQIVKDHRGTDVDTAVLLVRGEVHEERTLGLLLLVDLFERSVKRDKETALSVFNAYMAHTQHINNWDLVDTTAPKIVGRWLLEGGGVGVREWIDSQGPQVKTEVKVEVKTEPGRRRPKRSRAVSLEIEDAGTPGDADYIETFMVILARSPDLWERRIAMVCNLHLIRQRVFSYTLTIARMLLTDGHDLIHKAVGWMLREVGNRDLETEEEFLREHYRTMPRTMLRYAIEKFEEGKRQDYLKGRI</sequence>
<dbReference type="PANTHER" id="PTHR34070">
    <property type="entry name" value="ARMADILLO-TYPE FOLD"/>
    <property type="match status" value="1"/>
</dbReference>
<dbReference type="InterPro" id="IPR014825">
    <property type="entry name" value="DNA_alkylation"/>
</dbReference>
<dbReference type="OrthoDB" id="10029550at2759"/>
<gene>
    <name evidence="1" type="ORF">KIPB_011058</name>
</gene>
<dbReference type="Proteomes" id="UP000265618">
    <property type="component" value="Unassembled WGS sequence"/>
</dbReference>
<dbReference type="InterPro" id="IPR016024">
    <property type="entry name" value="ARM-type_fold"/>
</dbReference>
<dbReference type="EMBL" id="BDIP01004339">
    <property type="protein sequence ID" value="GIQ88737.1"/>
    <property type="molecule type" value="Genomic_DNA"/>
</dbReference>
<accession>A0A9K3GMU3</accession>
<dbReference type="PANTHER" id="PTHR34070:SF1">
    <property type="entry name" value="DNA ALKYLATION REPAIR PROTEIN"/>
    <property type="match status" value="1"/>
</dbReference>
<proteinExistence type="predicted"/>
<protein>
    <submittedName>
        <fullName evidence="1">DNA alkylation repair enzyme</fullName>
    </submittedName>
</protein>
<comment type="caution">
    <text evidence="1">The sequence shown here is derived from an EMBL/GenBank/DDBJ whole genome shotgun (WGS) entry which is preliminary data.</text>
</comment>
<dbReference type="AlphaFoldDB" id="A0A9K3GMU3"/>
<reference evidence="1 2" key="1">
    <citation type="journal article" date="2018" name="PLoS ONE">
        <title>The draft genome of Kipferlia bialata reveals reductive genome evolution in fornicate parasites.</title>
        <authorList>
            <person name="Tanifuji G."/>
            <person name="Takabayashi S."/>
            <person name="Kume K."/>
            <person name="Takagi M."/>
            <person name="Nakayama T."/>
            <person name="Kamikawa R."/>
            <person name="Inagaki Y."/>
            <person name="Hashimoto T."/>
        </authorList>
    </citation>
    <scope>NUCLEOTIDE SEQUENCE [LARGE SCALE GENOMIC DNA]</scope>
    <source>
        <strain evidence="1">NY0173</strain>
    </source>
</reference>
<dbReference type="SUPFAM" id="SSF48371">
    <property type="entry name" value="ARM repeat"/>
    <property type="match status" value="2"/>
</dbReference>
<name>A0A9K3GMU3_9EUKA</name>
<keyword evidence="2" id="KW-1185">Reference proteome</keyword>
<evidence type="ECO:0000313" key="2">
    <source>
        <dbReference type="Proteomes" id="UP000265618"/>
    </source>
</evidence>
<dbReference type="Pfam" id="PF08713">
    <property type="entry name" value="DNA_alkylation"/>
    <property type="match status" value="2"/>
</dbReference>
<organism evidence="1 2">
    <name type="scientific">Kipferlia bialata</name>
    <dbReference type="NCBI Taxonomy" id="797122"/>
    <lineage>
        <taxon>Eukaryota</taxon>
        <taxon>Metamonada</taxon>
        <taxon>Carpediemonas-like organisms</taxon>
        <taxon>Kipferlia</taxon>
    </lineage>
</organism>